<dbReference type="PROSITE" id="PS50835">
    <property type="entry name" value="IG_LIKE"/>
    <property type="match status" value="1"/>
</dbReference>
<accession>A0A8D0C6T5</accession>
<sequence length="120" mass="12830">MLTFPSLFCSFCQGVFSQGTLTQPASESSSPGQTVKLSCSGSSGSWGTFSCWYQQKPAQAPQLLIYGDSIRATGVPNRFTGSKFGSNGYLTISNTQAEDEADYYCADYDTTSSVLNDIVA</sequence>
<dbReference type="SMART" id="SM00406">
    <property type="entry name" value="IGv"/>
    <property type="match status" value="1"/>
</dbReference>
<reference evidence="3" key="1">
    <citation type="submission" date="2025-08" db="UniProtKB">
        <authorList>
            <consortium name="Ensembl"/>
        </authorList>
    </citation>
    <scope>IDENTIFICATION</scope>
</reference>
<dbReference type="GeneTree" id="ENSGT00940000154179"/>
<dbReference type="InterPro" id="IPR013106">
    <property type="entry name" value="Ig_V-set"/>
</dbReference>
<dbReference type="Proteomes" id="UP000694421">
    <property type="component" value="Unplaced"/>
</dbReference>
<dbReference type="InterPro" id="IPR003599">
    <property type="entry name" value="Ig_sub"/>
</dbReference>
<dbReference type="OMA" id="PWGSETK"/>
<dbReference type="InterPro" id="IPR013783">
    <property type="entry name" value="Ig-like_fold"/>
</dbReference>
<feature type="chain" id="PRO_5034236176" description="Ig-like domain-containing protein" evidence="1">
    <location>
        <begin position="18"/>
        <end position="120"/>
    </location>
</feature>
<dbReference type="Pfam" id="PF07686">
    <property type="entry name" value="V-set"/>
    <property type="match status" value="1"/>
</dbReference>
<proteinExistence type="predicted"/>
<feature type="signal peptide" evidence="1">
    <location>
        <begin position="1"/>
        <end position="17"/>
    </location>
</feature>
<dbReference type="InterPro" id="IPR007110">
    <property type="entry name" value="Ig-like_dom"/>
</dbReference>
<evidence type="ECO:0000313" key="4">
    <source>
        <dbReference type="Proteomes" id="UP000694421"/>
    </source>
</evidence>
<protein>
    <recommendedName>
        <fullName evidence="2">Ig-like domain-containing protein</fullName>
    </recommendedName>
</protein>
<feature type="domain" description="Ig-like" evidence="2">
    <location>
        <begin position="5"/>
        <end position="116"/>
    </location>
</feature>
<dbReference type="SMART" id="SM00409">
    <property type="entry name" value="IG"/>
    <property type="match status" value="1"/>
</dbReference>
<dbReference type="InterPro" id="IPR050150">
    <property type="entry name" value="IgV_Light_Chain"/>
</dbReference>
<organism evidence="3 4">
    <name type="scientific">Salvator merianae</name>
    <name type="common">Argentine black and white tegu</name>
    <name type="synonym">Tupinambis merianae</name>
    <dbReference type="NCBI Taxonomy" id="96440"/>
    <lineage>
        <taxon>Eukaryota</taxon>
        <taxon>Metazoa</taxon>
        <taxon>Chordata</taxon>
        <taxon>Craniata</taxon>
        <taxon>Vertebrata</taxon>
        <taxon>Euteleostomi</taxon>
        <taxon>Lepidosauria</taxon>
        <taxon>Squamata</taxon>
        <taxon>Bifurcata</taxon>
        <taxon>Unidentata</taxon>
        <taxon>Episquamata</taxon>
        <taxon>Laterata</taxon>
        <taxon>Teiioidea</taxon>
        <taxon>Teiidae</taxon>
        <taxon>Salvator</taxon>
    </lineage>
</organism>
<keyword evidence="4" id="KW-1185">Reference proteome</keyword>
<keyword evidence="1" id="KW-0732">Signal</keyword>
<dbReference type="Ensembl" id="ENSSMRT00000021811.1">
    <property type="protein sequence ID" value="ENSSMRP00000018621.1"/>
    <property type="gene ID" value="ENSSMRG00000014485.1"/>
</dbReference>
<evidence type="ECO:0000259" key="2">
    <source>
        <dbReference type="PROSITE" id="PS50835"/>
    </source>
</evidence>
<evidence type="ECO:0000256" key="1">
    <source>
        <dbReference type="SAM" id="SignalP"/>
    </source>
</evidence>
<dbReference type="InterPro" id="IPR036179">
    <property type="entry name" value="Ig-like_dom_sf"/>
</dbReference>
<dbReference type="SUPFAM" id="SSF48726">
    <property type="entry name" value="Immunoglobulin"/>
    <property type="match status" value="1"/>
</dbReference>
<dbReference type="AlphaFoldDB" id="A0A8D0C6T5"/>
<dbReference type="Gene3D" id="2.60.40.10">
    <property type="entry name" value="Immunoglobulins"/>
    <property type="match status" value="1"/>
</dbReference>
<reference evidence="3" key="2">
    <citation type="submission" date="2025-09" db="UniProtKB">
        <authorList>
            <consortium name="Ensembl"/>
        </authorList>
    </citation>
    <scope>IDENTIFICATION</scope>
</reference>
<dbReference type="PANTHER" id="PTHR23267">
    <property type="entry name" value="IMMUNOGLOBULIN LIGHT CHAIN"/>
    <property type="match status" value="1"/>
</dbReference>
<evidence type="ECO:0000313" key="3">
    <source>
        <dbReference type="Ensembl" id="ENSSMRP00000018621.1"/>
    </source>
</evidence>
<name>A0A8D0C6T5_SALMN</name>